<sequence>MLAAVLNGKRRGTGFAGKQLTLGAQDGAEDVLTATVFERLAYLPDSLLAGFLEVLLSLNEPVGAIDDLQFWPSWSLSGQRVEPDVVLYGSERTLLVEAKRYDDGLQQYAQQLARELVAGMQGGEIQRPVLLTVGGLQDYGEATSQALCEQIDAELGDFSVEYELVCRSWHQVYLALQAVIADAETDWQPGLQRLLSDIAATYEWHGLRTQAHRWLAQLAPVGIDSESYPINGLHIEPESQAAAPRISPTPLSTLAAPGIASGAFLIQSWSF</sequence>
<proteinExistence type="predicted"/>
<name>A0ABQ3HDV1_9NEIS</name>
<evidence type="ECO:0000313" key="1">
    <source>
        <dbReference type="EMBL" id="GHD80310.1"/>
    </source>
</evidence>
<reference evidence="2" key="1">
    <citation type="journal article" date="2019" name="Int. J. Syst. Evol. Microbiol.">
        <title>The Global Catalogue of Microorganisms (GCM) 10K type strain sequencing project: providing services to taxonomists for standard genome sequencing and annotation.</title>
        <authorList>
            <consortium name="The Broad Institute Genomics Platform"/>
            <consortium name="The Broad Institute Genome Sequencing Center for Infectious Disease"/>
            <person name="Wu L."/>
            <person name="Ma J."/>
        </authorList>
    </citation>
    <scope>NUCLEOTIDE SEQUENCE [LARGE SCALE GENOMIC DNA]</scope>
    <source>
        <strain evidence="2">KCTC 23713</strain>
    </source>
</reference>
<evidence type="ECO:0000313" key="2">
    <source>
        <dbReference type="Proteomes" id="UP000662678"/>
    </source>
</evidence>
<comment type="caution">
    <text evidence="1">The sequence shown here is derived from an EMBL/GenBank/DDBJ whole genome shotgun (WGS) entry which is preliminary data.</text>
</comment>
<protein>
    <recommendedName>
        <fullName evidence="3">PD-(D/E)XK nuclease family protein</fullName>
    </recommendedName>
</protein>
<organism evidence="1 2">
    <name type="scientific">Vogesella fluminis</name>
    <dbReference type="NCBI Taxonomy" id="1069161"/>
    <lineage>
        <taxon>Bacteria</taxon>
        <taxon>Pseudomonadati</taxon>
        <taxon>Pseudomonadota</taxon>
        <taxon>Betaproteobacteria</taxon>
        <taxon>Neisseriales</taxon>
        <taxon>Chromobacteriaceae</taxon>
        <taxon>Vogesella</taxon>
    </lineage>
</organism>
<keyword evidence="2" id="KW-1185">Reference proteome</keyword>
<gene>
    <name evidence="1" type="ORF">GCM10011419_24820</name>
</gene>
<accession>A0ABQ3HDV1</accession>
<dbReference type="RefSeq" id="WP_189354144.1">
    <property type="nucleotide sequence ID" value="NZ_BMYP01000037.1"/>
</dbReference>
<evidence type="ECO:0008006" key="3">
    <source>
        <dbReference type="Google" id="ProtNLM"/>
    </source>
</evidence>
<dbReference type="Proteomes" id="UP000662678">
    <property type="component" value="Unassembled WGS sequence"/>
</dbReference>
<dbReference type="EMBL" id="BMYP01000037">
    <property type="protein sequence ID" value="GHD80310.1"/>
    <property type="molecule type" value="Genomic_DNA"/>
</dbReference>